<organism evidence="3 4">
    <name type="scientific">Falsiroseomonas stagni DSM 19981</name>
    <dbReference type="NCBI Taxonomy" id="1123062"/>
    <lineage>
        <taxon>Bacteria</taxon>
        <taxon>Pseudomonadati</taxon>
        <taxon>Pseudomonadota</taxon>
        <taxon>Alphaproteobacteria</taxon>
        <taxon>Acetobacterales</taxon>
        <taxon>Roseomonadaceae</taxon>
        <taxon>Falsiroseomonas</taxon>
    </lineage>
</organism>
<keyword evidence="4" id="KW-1185">Reference proteome</keyword>
<evidence type="ECO:0000256" key="1">
    <source>
        <dbReference type="ARBA" id="ARBA00023239"/>
    </source>
</evidence>
<protein>
    <submittedName>
        <fullName evidence="3">4-hydroxy-tetrahydrodipicolinate synthase</fullName>
    </submittedName>
</protein>
<dbReference type="Pfam" id="PF00701">
    <property type="entry name" value="DHDPS"/>
    <property type="match status" value="1"/>
</dbReference>
<dbReference type="SUPFAM" id="SSF51569">
    <property type="entry name" value="Aldolase"/>
    <property type="match status" value="1"/>
</dbReference>
<dbReference type="CDD" id="cd00408">
    <property type="entry name" value="DHDPS-like"/>
    <property type="match status" value="1"/>
</dbReference>
<sequence length="310" mass="33044">MIPEGSSRFHGIYPSTVLPMRADFSPDWDAYARHTAHCTLRDGIAGVLMNGHAGENFVMRRAEKKRAVEVTVATVGATRIVVAGVNAESSLEAAAEAREARDAGADAIMVFLPNSFALAHSTAQSVLHHRTIRDAVPGMPIWLFQAHHAAGRMGFPPATLDALLEIPEVVGIKEGGWEVDGYDALRRQVRAKRPDVAVCASGDEHLFACYVHGSDGSLVSLADLMPDEIVALDAAVRANDLPAARALHEQLEPLAEAIYGAPPGGRATARLKFCLVEMGIIPCPAIRPPQPPVEGEETAMLRAAMKASGL</sequence>
<dbReference type="EMBL" id="FOSQ01000006">
    <property type="protein sequence ID" value="SFK74854.1"/>
    <property type="molecule type" value="Genomic_DNA"/>
</dbReference>
<dbReference type="OrthoDB" id="199953at2"/>
<dbReference type="Proteomes" id="UP000199473">
    <property type="component" value="Unassembled WGS sequence"/>
</dbReference>
<dbReference type="AlphaFoldDB" id="A0A1I4C195"/>
<dbReference type="InterPro" id="IPR013785">
    <property type="entry name" value="Aldolase_TIM"/>
</dbReference>
<reference evidence="3 4" key="1">
    <citation type="submission" date="2016-10" db="EMBL/GenBank/DDBJ databases">
        <authorList>
            <person name="de Groot N.N."/>
        </authorList>
    </citation>
    <scope>NUCLEOTIDE SEQUENCE [LARGE SCALE GENOMIC DNA]</scope>
    <source>
        <strain evidence="3 4">DSM 19981</strain>
    </source>
</reference>
<dbReference type="STRING" id="1123062.SAMN02745775_106325"/>
<evidence type="ECO:0000256" key="2">
    <source>
        <dbReference type="PIRNR" id="PIRNR001365"/>
    </source>
</evidence>
<keyword evidence="1 2" id="KW-0456">Lyase</keyword>
<name>A0A1I4C195_9PROT</name>
<dbReference type="PIRSF" id="PIRSF001365">
    <property type="entry name" value="DHDPS"/>
    <property type="match status" value="1"/>
</dbReference>
<accession>A0A1I4C195</accession>
<dbReference type="RefSeq" id="WP_092961149.1">
    <property type="nucleotide sequence ID" value="NZ_FOSQ01000006.1"/>
</dbReference>
<dbReference type="PANTHER" id="PTHR12128:SF72">
    <property type="entry name" value="DIHYDRODIPICOLINATE SYNTHASE"/>
    <property type="match status" value="1"/>
</dbReference>
<gene>
    <name evidence="3" type="ORF">SAMN02745775_106325</name>
</gene>
<dbReference type="SMART" id="SM01130">
    <property type="entry name" value="DHDPS"/>
    <property type="match status" value="1"/>
</dbReference>
<comment type="similarity">
    <text evidence="2">Belongs to the DapA family.</text>
</comment>
<evidence type="ECO:0000313" key="4">
    <source>
        <dbReference type="Proteomes" id="UP000199473"/>
    </source>
</evidence>
<evidence type="ECO:0000313" key="3">
    <source>
        <dbReference type="EMBL" id="SFK74854.1"/>
    </source>
</evidence>
<dbReference type="PANTHER" id="PTHR12128">
    <property type="entry name" value="DIHYDRODIPICOLINATE SYNTHASE"/>
    <property type="match status" value="1"/>
</dbReference>
<dbReference type="GO" id="GO:0008840">
    <property type="term" value="F:4-hydroxy-tetrahydrodipicolinate synthase activity"/>
    <property type="evidence" value="ECO:0007669"/>
    <property type="project" value="TreeGrafter"/>
</dbReference>
<dbReference type="Gene3D" id="3.20.20.70">
    <property type="entry name" value="Aldolase class I"/>
    <property type="match status" value="1"/>
</dbReference>
<dbReference type="InterPro" id="IPR002220">
    <property type="entry name" value="DapA-like"/>
</dbReference>
<proteinExistence type="inferred from homology"/>